<feature type="transmembrane region" description="Helical" evidence="1">
    <location>
        <begin position="236"/>
        <end position="258"/>
    </location>
</feature>
<feature type="transmembrane region" description="Helical" evidence="1">
    <location>
        <begin position="365"/>
        <end position="386"/>
    </location>
</feature>
<feature type="transmembrane region" description="Helical" evidence="1">
    <location>
        <begin position="213"/>
        <end position="230"/>
    </location>
</feature>
<feature type="transmembrane region" description="Helical" evidence="1">
    <location>
        <begin position="300"/>
        <end position="319"/>
    </location>
</feature>
<sequence>MSKSLLFNKADLQLEVVILIIAGLIVSITGILLFPVATGSLPYYENGLYGLLLVMFALQIVSLGKTPFGDMKRTWLLIAAGVIVAAVGIVTCFVPDIFNETPRLLLMLFFGPGGFLLFMQMILSRDRLMNWLKYGGIFRHLIAGCSLVYLLSMVIALLLLNRNLLTTQVTAAVVLTYGVSIIYLALVLRKIYLAYPQAEKRGGESVDLPMDRAIILLIGVFMVLLGLLLIPVNLRMLPFSGSAQLGLLMVFFSVQMLASGSTPIGPFPRTWLMVLFGLLFASLGTVSCVIPEILVFPLTVLIGILNILGGLLNLGKFVFQSLKGRGKPRASLPPIVHRLVLTQLVLSLLSIVFGTSMLISSLLPGLVIGIVLTANGVVLLYLLYILSVIDRMSKTMENTR</sequence>
<feature type="transmembrane region" description="Helical" evidence="1">
    <location>
        <begin position="46"/>
        <end position="63"/>
    </location>
</feature>
<dbReference type="AlphaFoldDB" id="A0A7Z7PPC7"/>
<proteinExistence type="predicted"/>
<dbReference type="Proteomes" id="UP000250796">
    <property type="component" value="Chromosome MESINF"/>
</dbReference>
<feature type="transmembrane region" description="Helical" evidence="1">
    <location>
        <begin position="12"/>
        <end position="34"/>
    </location>
</feature>
<gene>
    <name evidence="2" type="ORF">MESINF_2461</name>
</gene>
<dbReference type="KEGG" id="minf:MESINF_2461"/>
<evidence type="ECO:0000256" key="1">
    <source>
        <dbReference type="SAM" id="Phobius"/>
    </source>
</evidence>
<dbReference type="RefSeq" id="WP_169700067.1">
    <property type="nucleotide sequence ID" value="NZ_LS974202.1"/>
</dbReference>
<organism evidence="2 3">
    <name type="scientific">Mesotoga infera</name>
    <dbReference type="NCBI Taxonomy" id="1236046"/>
    <lineage>
        <taxon>Bacteria</taxon>
        <taxon>Thermotogati</taxon>
        <taxon>Thermotogota</taxon>
        <taxon>Thermotogae</taxon>
        <taxon>Kosmotogales</taxon>
        <taxon>Kosmotogaceae</taxon>
        <taxon>Mesotoga</taxon>
    </lineage>
</organism>
<protein>
    <submittedName>
        <fullName evidence="2">Uncharacterized protein</fullName>
    </submittedName>
</protein>
<feature type="transmembrane region" description="Helical" evidence="1">
    <location>
        <begin position="339"/>
        <end position="359"/>
    </location>
</feature>
<feature type="transmembrane region" description="Helical" evidence="1">
    <location>
        <begin position="104"/>
        <end position="124"/>
    </location>
</feature>
<feature type="transmembrane region" description="Helical" evidence="1">
    <location>
        <begin position="172"/>
        <end position="192"/>
    </location>
</feature>
<name>A0A7Z7PPC7_9BACT</name>
<feature type="transmembrane region" description="Helical" evidence="1">
    <location>
        <begin position="75"/>
        <end position="98"/>
    </location>
</feature>
<evidence type="ECO:0000313" key="3">
    <source>
        <dbReference type="Proteomes" id="UP000250796"/>
    </source>
</evidence>
<keyword evidence="3" id="KW-1185">Reference proteome</keyword>
<keyword evidence="1" id="KW-0812">Transmembrane</keyword>
<feature type="transmembrane region" description="Helical" evidence="1">
    <location>
        <begin position="136"/>
        <end position="160"/>
    </location>
</feature>
<keyword evidence="1" id="KW-0472">Membrane</keyword>
<dbReference type="EMBL" id="LS974202">
    <property type="protein sequence ID" value="SSC13901.1"/>
    <property type="molecule type" value="Genomic_DNA"/>
</dbReference>
<evidence type="ECO:0000313" key="2">
    <source>
        <dbReference type="EMBL" id="SSC13901.1"/>
    </source>
</evidence>
<feature type="transmembrane region" description="Helical" evidence="1">
    <location>
        <begin position="270"/>
        <end position="294"/>
    </location>
</feature>
<accession>A0A7Z7PPC7</accession>
<reference evidence="2 3" key="1">
    <citation type="submission" date="2017-01" db="EMBL/GenBank/DDBJ databases">
        <authorList>
            <person name="Erauso G."/>
        </authorList>
    </citation>
    <scope>NUCLEOTIDE SEQUENCE [LARGE SCALE GENOMIC DNA]</scope>
    <source>
        <strain evidence="2">MESINF1</strain>
    </source>
</reference>
<keyword evidence="1" id="KW-1133">Transmembrane helix</keyword>